<name>A0A0P0RCL4_9BURK</name>
<dbReference type="KEGG" id="bcai:K788_00017265"/>
<dbReference type="Proteomes" id="UP000019146">
    <property type="component" value="Chromosome 1"/>
</dbReference>
<evidence type="ECO:0000313" key="1">
    <source>
        <dbReference type="EMBL" id="ALL66065.1"/>
    </source>
</evidence>
<dbReference type="AlphaFoldDB" id="A0A0P0RCL4"/>
<sequence length="74" mass="7044">MPAFSGVTLEALSGESVDAASLASRAGVGVGAGAEGVDEGAGDDGDPAAPAWLVEGEGVPGVPALSELFSLMTV</sequence>
<dbReference type="EMBL" id="CP012746">
    <property type="protein sequence ID" value="ALL66065.1"/>
    <property type="molecule type" value="Genomic_DNA"/>
</dbReference>
<organism evidence="1 2">
    <name type="scientific">Paraburkholderia caribensis MBA4</name>
    <dbReference type="NCBI Taxonomy" id="1323664"/>
    <lineage>
        <taxon>Bacteria</taxon>
        <taxon>Pseudomonadati</taxon>
        <taxon>Pseudomonadota</taxon>
        <taxon>Betaproteobacteria</taxon>
        <taxon>Burkholderiales</taxon>
        <taxon>Burkholderiaceae</taxon>
        <taxon>Paraburkholderia</taxon>
    </lineage>
</organism>
<reference evidence="1 2" key="1">
    <citation type="journal article" date="2014" name="Genome Announc.">
        <title>Draft Genome Sequence of the Haloacid-Degrading Burkholderia caribensis Strain MBA4.</title>
        <authorList>
            <person name="Pan Y."/>
            <person name="Kong K.F."/>
            <person name="Tsang J.S."/>
        </authorList>
    </citation>
    <scope>NUCLEOTIDE SEQUENCE [LARGE SCALE GENOMIC DNA]</scope>
    <source>
        <strain evidence="1 2">MBA4</strain>
    </source>
</reference>
<protein>
    <submittedName>
        <fullName evidence="1">Uncharacterized protein</fullName>
    </submittedName>
</protein>
<evidence type="ECO:0000313" key="2">
    <source>
        <dbReference type="Proteomes" id="UP000019146"/>
    </source>
</evidence>
<gene>
    <name evidence="1" type="ORF">K788_00017265</name>
</gene>
<accession>A0A0P0RCL4</accession>
<proteinExistence type="predicted"/>